<evidence type="ECO:0000313" key="2">
    <source>
        <dbReference type="Proteomes" id="UP001154312"/>
    </source>
</evidence>
<comment type="caution">
    <text evidence="1">The sequence shown here is derived from an EMBL/GenBank/DDBJ whole genome shotgun (WGS) entry which is preliminary data.</text>
</comment>
<reference evidence="1" key="1">
    <citation type="submission" date="2022-02" db="EMBL/GenBank/DDBJ databases">
        <authorList>
            <person name="Leng L."/>
        </authorList>
    </citation>
    <scope>NUCLEOTIDE SEQUENCE</scope>
    <source>
        <strain evidence="1">JI</strain>
    </source>
</reference>
<proteinExistence type="predicted"/>
<dbReference type="EMBL" id="JAKOAV010000007">
    <property type="protein sequence ID" value="MDF9407808.1"/>
    <property type="molecule type" value="Genomic_DNA"/>
</dbReference>
<evidence type="ECO:0000313" key="1">
    <source>
        <dbReference type="EMBL" id="MDF9407808.1"/>
    </source>
</evidence>
<gene>
    <name evidence="1" type="ORF">L7E55_05450</name>
</gene>
<sequence length="65" mass="7482">MSLSLNQLTTKVAEHHNLEFDLAFKIITDVFLQMALDGYVVVDKEKYDELKKKGKLKIDTAARKQ</sequence>
<accession>A0A9X4H538</accession>
<protein>
    <submittedName>
        <fullName evidence="1">Uncharacterized protein</fullName>
    </submittedName>
</protein>
<organism evidence="1 2">
    <name type="scientific">Pelotomaculum isophthalicicum JI</name>
    <dbReference type="NCBI Taxonomy" id="947010"/>
    <lineage>
        <taxon>Bacteria</taxon>
        <taxon>Bacillati</taxon>
        <taxon>Bacillota</taxon>
        <taxon>Clostridia</taxon>
        <taxon>Eubacteriales</taxon>
        <taxon>Desulfotomaculaceae</taxon>
        <taxon>Pelotomaculum</taxon>
    </lineage>
</organism>
<dbReference type="Proteomes" id="UP001154312">
    <property type="component" value="Unassembled WGS sequence"/>
</dbReference>
<dbReference type="RefSeq" id="WP_277443059.1">
    <property type="nucleotide sequence ID" value="NZ_JAKOAV010000007.1"/>
</dbReference>
<dbReference type="AlphaFoldDB" id="A0A9X4H538"/>
<name>A0A9X4H538_9FIRM</name>
<keyword evidence="2" id="KW-1185">Reference proteome</keyword>